<name>A0A059D131_EUCGR</name>
<evidence type="ECO:0000256" key="7">
    <source>
        <dbReference type="ARBA" id="ARBA00023180"/>
    </source>
</evidence>
<protein>
    <recommendedName>
        <fullName evidence="2">non-specific serine/threonine protein kinase</fullName>
        <ecNumber evidence="2">2.7.11.1</ecNumber>
    </recommendedName>
</protein>
<reference evidence="13" key="1">
    <citation type="submission" date="2013-07" db="EMBL/GenBank/DDBJ databases">
        <title>The genome of Eucalyptus grandis.</title>
        <authorList>
            <person name="Schmutz J."/>
            <person name="Hayes R."/>
            <person name="Myburg A."/>
            <person name="Tuskan G."/>
            <person name="Grattapaglia D."/>
            <person name="Rokhsar D.S."/>
        </authorList>
    </citation>
    <scope>NUCLEOTIDE SEQUENCE</scope>
    <source>
        <tissue evidence="13">Leaf extractions</tissue>
    </source>
</reference>
<feature type="chain" id="PRO_5001574990" description="non-specific serine/threonine protein kinase" evidence="10">
    <location>
        <begin position="26"/>
        <end position="239"/>
    </location>
</feature>
<dbReference type="PANTHER" id="PTHR33138">
    <property type="entry name" value="OS01G0690200 PROTEIN"/>
    <property type="match status" value="1"/>
</dbReference>
<evidence type="ECO:0000256" key="3">
    <source>
        <dbReference type="ARBA" id="ARBA00022692"/>
    </source>
</evidence>
<comment type="catalytic activity">
    <reaction evidence="9">
        <text>L-seryl-[protein] + ATP = O-phospho-L-seryl-[protein] + ADP + H(+)</text>
        <dbReference type="Rhea" id="RHEA:17989"/>
        <dbReference type="Rhea" id="RHEA-COMP:9863"/>
        <dbReference type="Rhea" id="RHEA-COMP:11604"/>
        <dbReference type="ChEBI" id="CHEBI:15378"/>
        <dbReference type="ChEBI" id="CHEBI:29999"/>
        <dbReference type="ChEBI" id="CHEBI:30616"/>
        <dbReference type="ChEBI" id="CHEBI:83421"/>
        <dbReference type="ChEBI" id="CHEBI:456216"/>
        <dbReference type="EC" id="2.7.11.1"/>
    </reaction>
</comment>
<evidence type="ECO:0000256" key="2">
    <source>
        <dbReference type="ARBA" id="ARBA00012513"/>
    </source>
</evidence>
<dbReference type="GO" id="GO:0016020">
    <property type="term" value="C:membrane"/>
    <property type="evidence" value="ECO:0007669"/>
    <property type="project" value="UniProtKB-SubCell"/>
</dbReference>
<feature type="signal peptide" evidence="10">
    <location>
        <begin position="1"/>
        <end position="25"/>
    </location>
</feature>
<dbReference type="InterPro" id="IPR025287">
    <property type="entry name" value="WAK_GUB"/>
</dbReference>
<comment type="subcellular location">
    <subcellularLocation>
        <location evidence="1">Membrane</location>
        <topology evidence="1">Single-pass membrane protein</topology>
    </subcellularLocation>
</comment>
<gene>
    <name evidence="13" type="ORF">EUGRSUZ_B00769</name>
</gene>
<sequence>MSCSSFSLLFFFISLHIQFPMPASGEFQPFQDCTPFDCGKQQISYPFRHIRRPSYCGYPGYELDCDRNYTTLSMEILVNTSLNFSLFNYTSRYFNSSLFYNCNLLWPPRHYHWFHCPLYGLGYFALYADRAKPLHKRCNFSVLVPNSHSEAPGLAAPPEGSHHSASNAAISEFLRKGFEITWIVDTSQCEKCNKSGGRCGYDRKRLRFNCFCPDGVHSTTCGKQGMYAYSHLMRGSQIS</sequence>
<evidence type="ECO:0000313" key="13">
    <source>
        <dbReference type="EMBL" id="KCW83910.1"/>
    </source>
</evidence>
<evidence type="ECO:0000256" key="4">
    <source>
        <dbReference type="ARBA" id="ARBA00022729"/>
    </source>
</evidence>
<evidence type="ECO:0000256" key="5">
    <source>
        <dbReference type="ARBA" id="ARBA00022989"/>
    </source>
</evidence>
<dbReference type="AlphaFoldDB" id="A0A059D131"/>
<dbReference type="EC" id="2.7.11.1" evidence="2"/>
<proteinExistence type="predicted"/>
<dbReference type="GO" id="GO:0004674">
    <property type="term" value="F:protein serine/threonine kinase activity"/>
    <property type="evidence" value="ECO:0007669"/>
    <property type="project" value="UniProtKB-KW"/>
</dbReference>
<dbReference type="GO" id="GO:0030247">
    <property type="term" value="F:polysaccharide binding"/>
    <property type="evidence" value="ECO:0007669"/>
    <property type="project" value="InterPro"/>
</dbReference>
<dbReference type="STRING" id="71139.A0A059D131"/>
<organism evidence="13">
    <name type="scientific">Eucalyptus grandis</name>
    <name type="common">Flooded gum</name>
    <dbReference type="NCBI Taxonomy" id="71139"/>
    <lineage>
        <taxon>Eukaryota</taxon>
        <taxon>Viridiplantae</taxon>
        <taxon>Streptophyta</taxon>
        <taxon>Embryophyta</taxon>
        <taxon>Tracheophyta</taxon>
        <taxon>Spermatophyta</taxon>
        <taxon>Magnoliopsida</taxon>
        <taxon>eudicotyledons</taxon>
        <taxon>Gunneridae</taxon>
        <taxon>Pentapetalae</taxon>
        <taxon>rosids</taxon>
        <taxon>malvids</taxon>
        <taxon>Myrtales</taxon>
        <taxon>Myrtaceae</taxon>
        <taxon>Myrtoideae</taxon>
        <taxon>Eucalypteae</taxon>
        <taxon>Eucalyptus</taxon>
    </lineage>
</organism>
<dbReference type="Gramene" id="KCW83910">
    <property type="protein sequence ID" value="KCW83910"/>
    <property type="gene ID" value="EUGRSUZ_B00769"/>
</dbReference>
<evidence type="ECO:0000256" key="8">
    <source>
        <dbReference type="ARBA" id="ARBA00047899"/>
    </source>
</evidence>
<feature type="domain" description="Wall-associated receptor kinase galacturonan-binding" evidence="11">
    <location>
        <begin position="33"/>
        <end position="75"/>
    </location>
</feature>
<evidence type="ECO:0000256" key="6">
    <source>
        <dbReference type="ARBA" id="ARBA00023136"/>
    </source>
</evidence>
<keyword evidence="7" id="KW-0325">Glycoprotein</keyword>
<evidence type="ECO:0000256" key="1">
    <source>
        <dbReference type="ARBA" id="ARBA00004167"/>
    </source>
</evidence>
<evidence type="ECO:0000259" key="11">
    <source>
        <dbReference type="Pfam" id="PF13947"/>
    </source>
</evidence>
<keyword evidence="6" id="KW-0472">Membrane</keyword>
<keyword evidence="4 10" id="KW-0732">Signal</keyword>
<evidence type="ECO:0000256" key="10">
    <source>
        <dbReference type="SAM" id="SignalP"/>
    </source>
</evidence>
<dbReference type="EMBL" id="KK198754">
    <property type="protein sequence ID" value="KCW83910.1"/>
    <property type="molecule type" value="Genomic_DNA"/>
</dbReference>
<dbReference type="PANTHER" id="PTHR33138:SF72">
    <property type="entry name" value="WALL-ASSOCIATED RECEPTOR KINASE CARBOXY-TERMINAL PROTEIN"/>
    <property type="match status" value="1"/>
</dbReference>
<feature type="domain" description="Wall-associated receptor kinase C-terminal" evidence="12">
    <location>
        <begin position="133"/>
        <end position="215"/>
    </location>
</feature>
<evidence type="ECO:0000259" key="12">
    <source>
        <dbReference type="Pfam" id="PF14380"/>
    </source>
</evidence>
<keyword evidence="5" id="KW-1133">Transmembrane helix</keyword>
<dbReference type="Pfam" id="PF13947">
    <property type="entry name" value="GUB_WAK_bind"/>
    <property type="match status" value="1"/>
</dbReference>
<dbReference type="InParanoid" id="A0A059D131"/>
<dbReference type="InterPro" id="IPR032872">
    <property type="entry name" value="WAK_assoc_C"/>
</dbReference>
<dbReference type="Pfam" id="PF14380">
    <property type="entry name" value="WAK_assoc"/>
    <property type="match status" value="1"/>
</dbReference>
<keyword evidence="3" id="KW-0812">Transmembrane</keyword>
<dbReference type="OMA" id="THRCKTH"/>
<comment type="catalytic activity">
    <reaction evidence="8">
        <text>L-threonyl-[protein] + ATP = O-phospho-L-threonyl-[protein] + ADP + H(+)</text>
        <dbReference type="Rhea" id="RHEA:46608"/>
        <dbReference type="Rhea" id="RHEA-COMP:11060"/>
        <dbReference type="Rhea" id="RHEA-COMP:11605"/>
        <dbReference type="ChEBI" id="CHEBI:15378"/>
        <dbReference type="ChEBI" id="CHEBI:30013"/>
        <dbReference type="ChEBI" id="CHEBI:30616"/>
        <dbReference type="ChEBI" id="CHEBI:61977"/>
        <dbReference type="ChEBI" id="CHEBI:456216"/>
        <dbReference type="EC" id="2.7.11.1"/>
    </reaction>
</comment>
<evidence type="ECO:0000256" key="9">
    <source>
        <dbReference type="ARBA" id="ARBA00048679"/>
    </source>
</evidence>
<accession>A0A059D131</accession>